<dbReference type="Proteomes" id="UP000294508">
    <property type="component" value="Unassembled WGS sequence"/>
</dbReference>
<proteinExistence type="predicted"/>
<sequence>MLGLRFIDSAIDRAIATLALRSVKAASACALYYLEVQASRYLERRLVNNARKTLEKQLDGNRTSKEHKVRIRKKLEELEEAVASA</sequence>
<accession>A0A4R2HPE0</accession>
<name>A0A4R2HPE0_9ACTN</name>
<protein>
    <submittedName>
        <fullName evidence="1">Uncharacterized protein</fullName>
    </submittedName>
</protein>
<reference evidence="1 2" key="1">
    <citation type="journal article" date="2015" name="Stand. Genomic Sci.">
        <title>Genomic Encyclopedia of Bacterial and Archaeal Type Strains, Phase III: the genomes of soil and plant-associated and newly described type strains.</title>
        <authorList>
            <person name="Whitman W.B."/>
            <person name="Woyke T."/>
            <person name="Klenk H.P."/>
            <person name="Zhou Y."/>
            <person name="Lilburn T.G."/>
            <person name="Beck B.J."/>
            <person name="De Vos P."/>
            <person name="Vandamme P."/>
            <person name="Eisen J.A."/>
            <person name="Garrity G."/>
            <person name="Hugenholtz P."/>
            <person name="Kyrpides N.C."/>
        </authorList>
    </citation>
    <scope>NUCLEOTIDE SEQUENCE [LARGE SCALE GENOMIC DNA]</scope>
    <source>
        <strain evidence="1 2">VKM Ac-2572</strain>
    </source>
</reference>
<evidence type="ECO:0000313" key="2">
    <source>
        <dbReference type="Proteomes" id="UP000294508"/>
    </source>
</evidence>
<organism evidence="1 2">
    <name type="scientific">Kribbella steppae</name>
    <dbReference type="NCBI Taxonomy" id="2512223"/>
    <lineage>
        <taxon>Bacteria</taxon>
        <taxon>Bacillati</taxon>
        <taxon>Actinomycetota</taxon>
        <taxon>Actinomycetes</taxon>
        <taxon>Propionibacteriales</taxon>
        <taxon>Kribbellaceae</taxon>
        <taxon>Kribbella</taxon>
    </lineage>
</organism>
<dbReference type="AlphaFoldDB" id="A0A4R2HPE0"/>
<dbReference type="EMBL" id="SLWN01000003">
    <property type="protein sequence ID" value="TCO33063.1"/>
    <property type="molecule type" value="Genomic_DNA"/>
</dbReference>
<evidence type="ECO:0000313" key="1">
    <source>
        <dbReference type="EMBL" id="TCO33063.1"/>
    </source>
</evidence>
<comment type="caution">
    <text evidence="1">The sequence shown here is derived from an EMBL/GenBank/DDBJ whole genome shotgun (WGS) entry which is preliminary data.</text>
</comment>
<keyword evidence="2" id="KW-1185">Reference proteome</keyword>
<gene>
    <name evidence="1" type="ORF">EV652_10362</name>
</gene>